<dbReference type="AlphaFoldDB" id="A0A1G2DCI7"/>
<protein>
    <recommendedName>
        <fullName evidence="1">Integrase catalytic domain-containing protein</fullName>
    </recommendedName>
</protein>
<dbReference type="Pfam" id="PF00665">
    <property type="entry name" value="rve"/>
    <property type="match status" value="1"/>
</dbReference>
<dbReference type="InterPro" id="IPR036397">
    <property type="entry name" value="RNaseH_sf"/>
</dbReference>
<dbReference type="STRING" id="1798664.A3C93_03545"/>
<dbReference type="PANTHER" id="PTHR46889:SF4">
    <property type="entry name" value="TRANSPOSASE INSO FOR INSERTION SEQUENCE ELEMENT IS911B-RELATED"/>
    <property type="match status" value="1"/>
</dbReference>
<sequence>MIKESKTSKTVLAQELGVSRSSLYYRPKLPERDWALKVRIEEILREHPAYGHKRLALALHLNKKRILRVMHLFGLKPYRRRGKKYHKPKEKWGIYPNLLLAYHPEHEHHIWVADFTHVAFQGRWVYLATVMDLFTRTIVGFSVLTNHSKALVIGALLSALNHAPRPVIFHSDNGSEYDAEDFLVILRSLGTLVSRSAPGCPWENGYQESFYGKFKVDLGDSDRFATLGELVYEIYHTIYVYNNSRIHTALKMSPREFAQKHKVATIKELEDGVQ</sequence>
<evidence type="ECO:0000313" key="2">
    <source>
        <dbReference type="EMBL" id="OGZ11213.1"/>
    </source>
</evidence>
<dbReference type="InterPro" id="IPR048020">
    <property type="entry name" value="Transpos_IS3"/>
</dbReference>
<dbReference type="Proteomes" id="UP000178636">
    <property type="component" value="Unassembled WGS sequence"/>
</dbReference>
<dbReference type="Gene3D" id="3.30.420.10">
    <property type="entry name" value="Ribonuclease H-like superfamily/Ribonuclease H"/>
    <property type="match status" value="1"/>
</dbReference>
<name>A0A1G2DCI7_9BACT</name>
<organism evidence="2 3">
    <name type="scientific">Candidatus Lloydbacteria bacterium RIFCSPHIGHO2_02_FULL_54_17</name>
    <dbReference type="NCBI Taxonomy" id="1798664"/>
    <lineage>
        <taxon>Bacteria</taxon>
        <taxon>Candidatus Lloydiibacteriota</taxon>
    </lineage>
</organism>
<dbReference type="SUPFAM" id="SSF53098">
    <property type="entry name" value="Ribonuclease H-like"/>
    <property type="match status" value="1"/>
</dbReference>
<evidence type="ECO:0000313" key="3">
    <source>
        <dbReference type="Proteomes" id="UP000178636"/>
    </source>
</evidence>
<dbReference type="InterPro" id="IPR012337">
    <property type="entry name" value="RNaseH-like_sf"/>
</dbReference>
<comment type="caution">
    <text evidence="2">The sequence shown here is derived from an EMBL/GenBank/DDBJ whole genome shotgun (WGS) entry which is preliminary data.</text>
</comment>
<evidence type="ECO:0000259" key="1">
    <source>
        <dbReference type="PROSITE" id="PS50994"/>
    </source>
</evidence>
<feature type="domain" description="Integrase catalytic" evidence="1">
    <location>
        <begin position="100"/>
        <end position="262"/>
    </location>
</feature>
<dbReference type="GO" id="GO:0015074">
    <property type="term" value="P:DNA integration"/>
    <property type="evidence" value="ECO:0007669"/>
    <property type="project" value="InterPro"/>
</dbReference>
<dbReference type="NCBIfam" id="NF033516">
    <property type="entry name" value="transpos_IS3"/>
    <property type="match status" value="1"/>
</dbReference>
<reference evidence="2 3" key="1">
    <citation type="journal article" date="2016" name="Nat. Commun.">
        <title>Thousands of microbial genomes shed light on interconnected biogeochemical processes in an aquifer system.</title>
        <authorList>
            <person name="Anantharaman K."/>
            <person name="Brown C.T."/>
            <person name="Hug L.A."/>
            <person name="Sharon I."/>
            <person name="Castelle C.J."/>
            <person name="Probst A.J."/>
            <person name="Thomas B.C."/>
            <person name="Singh A."/>
            <person name="Wilkins M.J."/>
            <person name="Karaoz U."/>
            <person name="Brodie E.L."/>
            <person name="Williams K.H."/>
            <person name="Hubbard S.S."/>
            <person name="Banfield J.F."/>
        </authorList>
    </citation>
    <scope>NUCLEOTIDE SEQUENCE [LARGE SCALE GENOMIC DNA]</scope>
</reference>
<proteinExistence type="predicted"/>
<accession>A0A1G2DCI7</accession>
<dbReference type="InterPro" id="IPR001584">
    <property type="entry name" value="Integrase_cat-core"/>
</dbReference>
<dbReference type="EMBL" id="MHLO01000036">
    <property type="protein sequence ID" value="OGZ11213.1"/>
    <property type="molecule type" value="Genomic_DNA"/>
</dbReference>
<dbReference type="Pfam" id="PF13333">
    <property type="entry name" value="rve_2"/>
    <property type="match status" value="1"/>
</dbReference>
<dbReference type="PANTHER" id="PTHR46889">
    <property type="entry name" value="TRANSPOSASE INSF FOR INSERTION SEQUENCE IS3B-RELATED"/>
    <property type="match status" value="1"/>
</dbReference>
<dbReference type="InterPro" id="IPR050900">
    <property type="entry name" value="Transposase_IS3/IS150/IS904"/>
</dbReference>
<dbReference type="GO" id="GO:0003676">
    <property type="term" value="F:nucleic acid binding"/>
    <property type="evidence" value="ECO:0007669"/>
    <property type="project" value="InterPro"/>
</dbReference>
<dbReference type="PROSITE" id="PS50994">
    <property type="entry name" value="INTEGRASE"/>
    <property type="match status" value="1"/>
</dbReference>
<gene>
    <name evidence="2" type="ORF">A3C93_03545</name>
</gene>